<keyword evidence="2" id="KW-1185">Reference proteome</keyword>
<protein>
    <submittedName>
        <fullName evidence="3">Uncharacterized protein</fullName>
    </submittedName>
</protein>
<dbReference type="AlphaFoldDB" id="A0A915IK87"/>
<evidence type="ECO:0000313" key="3">
    <source>
        <dbReference type="WBParaSite" id="nRc.2.0.1.t13817-RA"/>
    </source>
</evidence>
<evidence type="ECO:0000256" key="1">
    <source>
        <dbReference type="SAM" id="MobiDB-lite"/>
    </source>
</evidence>
<feature type="region of interest" description="Disordered" evidence="1">
    <location>
        <begin position="35"/>
        <end position="61"/>
    </location>
</feature>
<sequence>MKEPNTKKITSIKNMERRCRTDVQIKNKDWRYMNETEESKEGRLMKRQEIEKKTEESGTKKTEDPIPIWLAIWPKFPHYMYDGTDEKREIYDGKHK</sequence>
<dbReference type="Proteomes" id="UP000887565">
    <property type="component" value="Unplaced"/>
</dbReference>
<proteinExistence type="predicted"/>
<dbReference type="WBParaSite" id="nRc.2.0.1.t13817-RA">
    <property type="protein sequence ID" value="nRc.2.0.1.t13817-RA"/>
    <property type="gene ID" value="nRc.2.0.1.g13817"/>
</dbReference>
<reference evidence="3" key="1">
    <citation type="submission" date="2022-11" db="UniProtKB">
        <authorList>
            <consortium name="WormBaseParasite"/>
        </authorList>
    </citation>
    <scope>IDENTIFICATION</scope>
</reference>
<organism evidence="2 3">
    <name type="scientific">Romanomermis culicivorax</name>
    <name type="common">Nematode worm</name>
    <dbReference type="NCBI Taxonomy" id="13658"/>
    <lineage>
        <taxon>Eukaryota</taxon>
        <taxon>Metazoa</taxon>
        <taxon>Ecdysozoa</taxon>
        <taxon>Nematoda</taxon>
        <taxon>Enoplea</taxon>
        <taxon>Dorylaimia</taxon>
        <taxon>Mermithida</taxon>
        <taxon>Mermithoidea</taxon>
        <taxon>Mermithidae</taxon>
        <taxon>Romanomermis</taxon>
    </lineage>
</organism>
<name>A0A915IK87_ROMCU</name>
<accession>A0A915IK87</accession>
<evidence type="ECO:0000313" key="2">
    <source>
        <dbReference type="Proteomes" id="UP000887565"/>
    </source>
</evidence>